<evidence type="ECO:0000313" key="2">
    <source>
        <dbReference type="Proteomes" id="UP000588083"/>
    </source>
</evidence>
<name>A0A6V8PG31_9ACTN</name>
<evidence type="ECO:0000313" key="1">
    <source>
        <dbReference type="EMBL" id="GFP31227.1"/>
    </source>
</evidence>
<dbReference type="EMBL" id="BLRZ01000207">
    <property type="protein sequence ID" value="GFP31227.1"/>
    <property type="molecule type" value="Genomic_DNA"/>
</dbReference>
<organism evidence="1 2">
    <name type="scientific">Candidatus Hakubella thermalkaliphila</name>
    <dbReference type="NCBI Taxonomy" id="2754717"/>
    <lineage>
        <taxon>Bacteria</taxon>
        <taxon>Bacillati</taxon>
        <taxon>Actinomycetota</taxon>
        <taxon>Actinomycetota incertae sedis</taxon>
        <taxon>Candidatus Hakubellales</taxon>
        <taxon>Candidatus Hakubellaceae</taxon>
        <taxon>Candidatus Hakubella</taxon>
    </lineage>
</organism>
<keyword evidence="2" id="KW-1185">Reference proteome</keyword>
<dbReference type="AlphaFoldDB" id="A0A6V8PG31"/>
<protein>
    <submittedName>
        <fullName evidence="1">Uncharacterized protein</fullName>
    </submittedName>
</protein>
<reference evidence="1 2" key="1">
    <citation type="journal article" date="2020" name="Front. Microbiol.">
        <title>Single-cell genomics of novel Actinobacteria with the Wood-Ljungdahl pathway discovered in a serpentinizing system.</title>
        <authorList>
            <person name="Merino N."/>
            <person name="Kawai M."/>
            <person name="Boyd E.S."/>
            <person name="Colman D.R."/>
            <person name="McGlynn S.E."/>
            <person name="Nealson K.H."/>
            <person name="Kurokawa K."/>
            <person name="Hongoh Y."/>
        </authorList>
    </citation>
    <scope>NUCLEOTIDE SEQUENCE [LARGE SCALE GENOMIC DNA]</scope>
    <source>
        <strain evidence="1 2">S34</strain>
    </source>
</reference>
<proteinExistence type="predicted"/>
<feature type="non-terminal residue" evidence="1">
    <location>
        <position position="1"/>
    </location>
</feature>
<comment type="caution">
    <text evidence="1">The sequence shown here is derived from an EMBL/GenBank/DDBJ whole genome shotgun (WGS) entry which is preliminary data.</text>
</comment>
<gene>
    <name evidence="1" type="ORF">HKBW3S34_02146</name>
</gene>
<accession>A0A6V8PG31</accession>
<sequence>VFMGYLATMIYNIELHVLWYITIWF</sequence>
<dbReference type="Proteomes" id="UP000588083">
    <property type="component" value="Unassembled WGS sequence"/>
</dbReference>